<dbReference type="PANTHER" id="PTHR46663:SF4">
    <property type="entry name" value="DIGUANYLATE CYCLASE DGCT-RELATED"/>
    <property type="match status" value="1"/>
</dbReference>
<dbReference type="PROSITE" id="PS50887">
    <property type="entry name" value="GGDEF"/>
    <property type="match status" value="1"/>
</dbReference>
<dbReference type="Gene3D" id="3.30.70.270">
    <property type="match status" value="1"/>
</dbReference>
<protein>
    <submittedName>
        <fullName evidence="4">GGDEF domain-containing protein</fullName>
    </submittedName>
</protein>
<keyword evidence="2" id="KW-0472">Membrane</keyword>
<dbReference type="Pfam" id="PF00990">
    <property type="entry name" value="GGDEF"/>
    <property type="match status" value="1"/>
</dbReference>
<feature type="domain" description="GGDEF" evidence="3">
    <location>
        <begin position="237"/>
        <end position="370"/>
    </location>
</feature>
<dbReference type="Proteomes" id="UP001165667">
    <property type="component" value="Unassembled WGS sequence"/>
</dbReference>
<gene>
    <name evidence="4" type="ORF">M8523_22165</name>
</gene>
<feature type="transmembrane region" description="Helical" evidence="2">
    <location>
        <begin position="170"/>
        <end position="188"/>
    </location>
</feature>
<dbReference type="PANTHER" id="PTHR46663">
    <property type="entry name" value="DIGUANYLATE CYCLASE DGCT-RELATED"/>
    <property type="match status" value="1"/>
</dbReference>
<evidence type="ECO:0000313" key="5">
    <source>
        <dbReference type="Proteomes" id="UP001165667"/>
    </source>
</evidence>
<proteinExistence type="predicted"/>
<organism evidence="4 5">
    <name type="scientific">Lichenifustis flavocetrariae</name>
    <dbReference type="NCBI Taxonomy" id="2949735"/>
    <lineage>
        <taxon>Bacteria</taxon>
        <taxon>Pseudomonadati</taxon>
        <taxon>Pseudomonadota</taxon>
        <taxon>Alphaproteobacteria</taxon>
        <taxon>Hyphomicrobiales</taxon>
        <taxon>Lichenihabitantaceae</taxon>
        <taxon>Lichenifustis</taxon>
    </lineage>
</organism>
<dbReference type="InterPro" id="IPR043128">
    <property type="entry name" value="Rev_trsase/Diguanyl_cyclase"/>
</dbReference>
<feature type="transmembrane region" description="Helical" evidence="2">
    <location>
        <begin position="52"/>
        <end position="74"/>
    </location>
</feature>
<sequence>MLVKLFDQGPVPTSVYEDMIASLYSNLASVLVLGLLQVVACAIAAGRLADVILVELVFLGLLALAARVGVILFYKSACPTDPDRKTLSAWETRYVVASAAGAAVLGAAGMRIAMSQDPTSELMWFLALFSVLVDSVARVSGRVGPALYPLACAAAPPLFVLLIRNDLVHLTFAGILATNISIAVRIVVSNARVRTQLMGDARSFALQANADPLTRLPNRLSLNRFLEQTLARLEPERSVAVHCLDLDWFKEANDRYGHAVGDGLLEAFATRVRMSLRLGDMLARVGGDEFVIVQCGLRQELEAAQLAQRIIGLITEPFDIQGQQISLGVSIGIALASTPAAIPHALLAQADSALYRTKRRSRNDFSIAEDEPDHRPTATALASVA</sequence>
<evidence type="ECO:0000313" key="4">
    <source>
        <dbReference type="EMBL" id="MCW6510723.1"/>
    </source>
</evidence>
<reference evidence="4" key="1">
    <citation type="submission" date="2022-05" db="EMBL/GenBank/DDBJ databases">
        <authorList>
            <person name="Pankratov T."/>
        </authorList>
    </citation>
    <scope>NUCLEOTIDE SEQUENCE</scope>
    <source>
        <strain evidence="4">BP6-180914</strain>
    </source>
</reference>
<feature type="transmembrane region" description="Helical" evidence="2">
    <location>
        <begin position="20"/>
        <end position="45"/>
    </location>
</feature>
<evidence type="ECO:0000259" key="3">
    <source>
        <dbReference type="PROSITE" id="PS50887"/>
    </source>
</evidence>
<accession>A0AA41Z0U2</accession>
<dbReference type="NCBIfam" id="TIGR00254">
    <property type="entry name" value="GGDEF"/>
    <property type="match status" value="1"/>
</dbReference>
<feature type="region of interest" description="Disordered" evidence="1">
    <location>
        <begin position="365"/>
        <end position="385"/>
    </location>
</feature>
<keyword evidence="2" id="KW-1133">Transmembrane helix</keyword>
<dbReference type="InterPro" id="IPR029787">
    <property type="entry name" value="Nucleotide_cyclase"/>
</dbReference>
<dbReference type="SUPFAM" id="SSF55073">
    <property type="entry name" value="Nucleotide cyclase"/>
    <property type="match status" value="1"/>
</dbReference>
<dbReference type="SMART" id="SM00267">
    <property type="entry name" value="GGDEF"/>
    <property type="match status" value="1"/>
</dbReference>
<keyword evidence="5" id="KW-1185">Reference proteome</keyword>
<feature type="transmembrane region" description="Helical" evidence="2">
    <location>
        <begin position="94"/>
        <end position="110"/>
    </location>
</feature>
<evidence type="ECO:0000256" key="2">
    <source>
        <dbReference type="SAM" id="Phobius"/>
    </source>
</evidence>
<dbReference type="InterPro" id="IPR052163">
    <property type="entry name" value="DGC-Regulatory_Protein"/>
</dbReference>
<dbReference type="EMBL" id="JAMOIM010000017">
    <property type="protein sequence ID" value="MCW6510723.1"/>
    <property type="molecule type" value="Genomic_DNA"/>
</dbReference>
<dbReference type="RefSeq" id="WP_282587094.1">
    <property type="nucleotide sequence ID" value="NZ_JAMOIM010000017.1"/>
</dbReference>
<dbReference type="CDD" id="cd01949">
    <property type="entry name" value="GGDEF"/>
    <property type="match status" value="1"/>
</dbReference>
<dbReference type="InterPro" id="IPR000160">
    <property type="entry name" value="GGDEF_dom"/>
</dbReference>
<feature type="transmembrane region" description="Helical" evidence="2">
    <location>
        <begin position="122"/>
        <end position="140"/>
    </location>
</feature>
<name>A0AA41Z0U2_9HYPH</name>
<feature type="transmembrane region" description="Helical" evidence="2">
    <location>
        <begin position="146"/>
        <end position="163"/>
    </location>
</feature>
<comment type="caution">
    <text evidence="4">The sequence shown here is derived from an EMBL/GenBank/DDBJ whole genome shotgun (WGS) entry which is preliminary data.</text>
</comment>
<evidence type="ECO:0000256" key="1">
    <source>
        <dbReference type="SAM" id="MobiDB-lite"/>
    </source>
</evidence>
<dbReference type="AlphaFoldDB" id="A0AA41Z0U2"/>
<keyword evidence="2" id="KW-0812">Transmembrane</keyword>